<evidence type="ECO:0000313" key="3">
    <source>
        <dbReference type="Proteomes" id="UP000185426"/>
    </source>
</evidence>
<evidence type="ECO:0000256" key="1">
    <source>
        <dbReference type="SAM" id="Phobius"/>
    </source>
</evidence>
<name>A0A1L6ZPC7_BACIA</name>
<proteinExistence type="predicted"/>
<feature type="transmembrane region" description="Helical" evidence="1">
    <location>
        <begin position="7"/>
        <end position="26"/>
    </location>
</feature>
<dbReference type="Proteomes" id="UP000185426">
    <property type="component" value="Plasmid unnamed1"/>
</dbReference>
<organism evidence="2 3">
    <name type="scientific">Bacillus safensis</name>
    <dbReference type="NCBI Taxonomy" id="561879"/>
    <lineage>
        <taxon>Bacteria</taxon>
        <taxon>Bacillati</taxon>
        <taxon>Bacillota</taxon>
        <taxon>Bacilli</taxon>
        <taxon>Bacillales</taxon>
        <taxon>Bacillaceae</taxon>
        <taxon>Bacillus</taxon>
    </lineage>
</organism>
<gene>
    <name evidence="2" type="ORF">BSA145_21115</name>
</gene>
<protein>
    <submittedName>
        <fullName evidence="2">Uncharacterized protein</fullName>
    </submittedName>
</protein>
<geneLocation type="plasmid" evidence="2 3">
    <name>unnamed1</name>
</geneLocation>
<keyword evidence="1" id="KW-0812">Transmembrane</keyword>
<accession>A0A1L6ZPC7</accession>
<keyword evidence="2" id="KW-0614">Plasmid</keyword>
<dbReference type="AlphaFoldDB" id="A0A1L6ZPC7"/>
<dbReference type="EMBL" id="CP015608">
    <property type="protein sequence ID" value="APT48367.1"/>
    <property type="molecule type" value="Genomic_DNA"/>
</dbReference>
<evidence type="ECO:0000313" key="2">
    <source>
        <dbReference type="EMBL" id="APT48367.1"/>
    </source>
</evidence>
<keyword evidence="1" id="KW-1133">Transmembrane helix</keyword>
<reference evidence="2 3" key="1">
    <citation type="submission" date="2016-05" db="EMBL/GenBank/DDBJ databases">
        <title>Complete Genome and Methylome Analysis of Psychrotrophic Bacterial Isolates from Antarctic Lake Untersee.</title>
        <authorList>
            <person name="Fomenkov A."/>
            <person name="Akimov V.N."/>
            <person name="Vasilyeva L.V."/>
            <person name="Andersen D."/>
            <person name="Vincze T."/>
            <person name="Roberts R.J."/>
        </authorList>
    </citation>
    <scope>NUCLEOTIDE SEQUENCE [LARGE SCALE GENOMIC DNA]</scope>
    <source>
        <strain evidence="2 3">U14-5</strain>
        <plasmid evidence="2 3">unnamed1</plasmid>
    </source>
</reference>
<dbReference type="RefSeq" id="WP_075623793.1">
    <property type="nucleotide sequence ID" value="NZ_CP015608.1"/>
</dbReference>
<keyword evidence="1" id="KW-0472">Membrane</keyword>
<sequence length="196" mass="23217">MKKSYKHLYFIVALVITCAFLLFYIIHQQANHNEVLKNLEVNEKGFKKLTSEYTDLRIKYDKIRMSSQMTEKEKVSEKLALDFFETLFNYDNDNFVSRFKKAEKITTKKIIENIKGAGEVTSPRAKVEKRITNIDIFKQIEKKNEMFLLIQLDSIYSVDGEQNPEMKELYKIKVNIEEEKVMHFEFLGNLNLIEHS</sequence>